<evidence type="ECO:0000256" key="1">
    <source>
        <dbReference type="SAM" id="Phobius"/>
    </source>
</evidence>
<keyword evidence="1" id="KW-1133">Transmembrane helix</keyword>
<sequence length="89" mass="10160">MSSNIPVLLPYQITIPFLTILFVHASWSFTWFLLFSLSYCLSQPTSQVAPHTFQALYSFLLNVGFQVHAPPNIMAFPVFLDFTRALFPC</sequence>
<keyword evidence="1" id="KW-0812">Transmembrane</keyword>
<dbReference type="EMBL" id="MU167281">
    <property type="protein sequence ID" value="KAG0145182.1"/>
    <property type="molecule type" value="Genomic_DNA"/>
</dbReference>
<evidence type="ECO:0000313" key="3">
    <source>
        <dbReference type="Proteomes" id="UP000886653"/>
    </source>
</evidence>
<dbReference type="Proteomes" id="UP000886653">
    <property type="component" value="Unassembled WGS sequence"/>
</dbReference>
<reference evidence="2" key="1">
    <citation type="submission" date="2013-11" db="EMBL/GenBank/DDBJ databases">
        <title>Genome sequence of the fusiform rust pathogen reveals effectors for host alternation and coevolution with pine.</title>
        <authorList>
            <consortium name="DOE Joint Genome Institute"/>
            <person name="Smith K."/>
            <person name="Pendleton A."/>
            <person name="Kubisiak T."/>
            <person name="Anderson C."/>
            <person name="Salamov A."/>
            <person name="Aerts A."/>
            <person name="Riley R."/>
            <person name="Clum A."/>
            <person name="Lindquist E."/>
            <person name="Ence D."/>
            <person name="Campbell M."/>
            <person name="Kronenberg Z."/>
            <person name="Feau N."/>
            <person name="Dhillon B."/>
            <person name="Hamelin R."/>
            <person name="Burleigh J."/>
            <person name="Smith J."/>
            <person name="Yandell M."/>
            <person name="Nelson C."/>
            <person name="Grigoriev I."/>
            <person name="Davis J."/>
        </authorList>
    </citation>
    <scope>NUCLEOTIDE SEQUENCE</scope>
    <source>
        <strain evidence="2">G11</strain>
    </source>
</reference>
<proteinExistence type="predicted"/>
<name>A0A9P6NGI6_9BASI</name>
<dbReference type="AlphaFoldDB" id="A0A9P6NGI6"/>
<keyword evidence="3" id="KW-1185">Reference proteome</keyword>
<feature type="transmembrane region" description="Helical" evidence="1">
    <location>
        <begin position="15"/>
        <end position="37"/>
    </location>
</feature>
<comment type="caution">
    <text evidence="2">The sequence shown here is derived from an EMBL/GenBank/DDBJ whole genome shotgun (WGS) entry which is preliminary data.</text>
</comment>
<gene>
    <name evidence="2" type="ORF">CROQUDRAFT_585000</name>
</gene>
<evidence type="ECO:0000313" key="2">
    <source>
        <dbReference type="EMBL" id="KAG0145182.1"/>
    </source>
</evidence>
<keyword evidence="1" id="KW-0472">Membrane</keyword>
<protein>
    <submittedName>
        <fullName evidence="2">Uncharacterized protein</fullName>
    </submittedName>
</protein>
<organism evidence="2 3">
    <name type="scientific">Cronartium quercuum f. sp. fusiforme G11</name>
    <dbReference type="NCBI Taxonomy" id="708437"/>
    <lineage>
        <taxon>Eukaryota</taxon>
        <taxon>Fungi</taxon>
        <taxon>Dikarya</taxon>
        <taxon>Basidiomycota</taxon>
        <taxon>Pucciniomycotina</taxon>
        <taxon>Pucciniomycetes</taxon>
        <taxon>Pucciniales</taxon>
        <taxon>Coleosporiaceae</taxon>
        <taxon>Cronartium</taxon>
    </lineage>
</organism>
<accession>A0A9P6NGI6</accession>